<dbReference type="PANTHER" id="PTHR45527:SF14">
    <property type="entry name" value="PLIPASTATIN SYNTHASE SUBUNIT B"/>
    <property type="match status" value="1"/>
</dbReference>
<keyword evidence="4" id="KW-0597">Phosphoprotein</keyword>
<dbReference type="SUPFAM" id="SSF56801">
    <property type="entry name" value="Acetyl-CoA synthetase-like"/>
    <property type="match status" value="2"/>
</dbReference>
<dbReference type="PROSITE" id="PS00455">
    <property type="entry name" value="AMP_BINDING"/>
    <property type="match status" value="2"/>
</dbReference>
<evidence type="ECO:0000256" key="6">
    <source>
        <dbReference type="ARBA" id="ARBA00023194"/>
    </source>
</evidence>
<evidence type="ECO:0000256" key="2">
    <source>
        <dbReference type="ARBA" id="ARBA00006432"/>
    </source>
</evidence>
<keyword evidence="5" id="KW-0677">Repeat</keyword>
<evidence type="ECO:0000256" key="3">
    <source>
        <dbReference type="ARBA" id="ARBA00022450"/>
    </source>
</evidence>
<dbReference type="Pfam" id="PF00501">
    <property type="entry name" value="AMP-binding"/>
    <property type="match status" value="2"/>
</dbReference>
<evidence type="ECO:0000259" key="8">
    <source>
        <dbReference type="PROSITE" id="PS50075"/>
    </source>
</evidence>
<dbReference type="CDD" id="cd17643">
    <property type="entry name" value="A_NRPS_Cytc1-like"/>
    <property type="match status" value="1"/>
</dbReference>
<proteinExistence type="inferred from homology"/>
<dbReference type="Gene3D" id="1.10.1200.10">
    <property type="entry name" value="ACP-like"/>
    <property type="match status" value="2"/>
</dbReference>
<dbReference type="SMART" id="SM00823">
    <property type="entry name" value="PKS_PP"/>
    <property type="match status" value="2"/>
</dbReference>
<dbReference type="InterPro" id="IPR006162">
    <property type="entry name" value="Ppantetheine_attach_site"/>
</dbReference>
<dbReference type="InterPro" id="IPR023213">
    <property type="entry name" value="CAT-like_dom_sf"/>
</dbReference>
<dbReference type="Gene3D" id="3.30.300.30">
    <property type="match status" value="2"/>
</dbReference>
<dbReference type="InterPro" id="IPR010060">
    <property type="entry name" value="NRPS_synth"/>
</dbReference>
<dbReference type="FunFam" id="3.40.50.980:FF:000002">
    <property type="entry name" value="Enterobactin synthetase component F"/>
    <property type="match status" value="1"/>
</dbReference>
<comment type="cofactor">
    <cofactor evidence="1">
        <name>pantetheine 4'-phosphate</name>
        <dbReference type="ChEBI" id="CHEBI:47942"/>
    </cofactor>
</comment>
<evidence type="ECO:0000256" key="5">
    <source>
        <dbReference type="ARBA" id="ARBA00022737"/>
    </source>
</evidence>
<dbReference type="FunFam" id="3.40.50.980:FF:000001">
    <property type="entry name" value="Non-ribosomal peptide synthetase"/>
    <property type="match status" value="2"/>
</dbReference>
<feature type="region of interest" description="Disordered" evidence="7">
    <location>
        <begin position="489"/>
        <end position="515"/>
    </location>
</feature>
<dbReference type="InterPro" id="IPR025110">
    <property type="entry name" value="AMP-bd_C"/>
</dbReference>
<evidence type="ECO:0000256" key="1">
    <source>
        <dbReference type="ARBA" id="ARBA00001957"/>
    </source>
</evidence>
<dbReference type="InterPro" id="IPR042099">
    <property type="entry name" value="ANL_N_sf"/>
</dbReference>
<dbReference type="Gene3D" id="3.40.50.12780">
    <property type="entry name" value="N-terminal domain of ligase-like"/>
    <property type="match status" value="1"/>
</dbReference>
<feature type="domain" description="Carrier" evidence="8">
    <location>
        <begin position="2086"/>
        <end position="2160"/>
    </location>
</feature>
<dbReference type="InterPro" id="IPR045851">
    <property type="entry name" value="AMP-bd_C_sf"/>
</dbReference>
<dbReference type="GO" id="GO:0003824">
    <property type="term" value="F:catalytic activity"/>
    <property type="evidence" value="ECO:0007669"/>
    <property type="project" value="UniProtKB-KW"/>
</dbReference>
<dbReference type="InterPro" id="IPR020845">
    <property type="entry name" value="AMP-binding_CS"/>
</dbReference>
<dbReference type="GO" id="GO:0031177">
    <property type="term" value="F:phosphopantetheine binding"/>
    <property type="evidence" value="ECO:0007669"/>
    <property type="project" value="InterPro"/>
</dbReference>
<name>A4PHL4_STRVG</name>
<dbReference type="Gene3D" id="2.30.38.10">
    <property type="entry name" value="Luciferase, Domain 3"/>
    <property type="match status" value="1"/>
</dbReference>
<protein>
    <submittedName>
        <fullName evidence="9">Non ribosomal peptide synthetase for virginiamycin S</fullName>
    </submittedName>
</protein>
<dbReference type="SUPFAM" id="SSF52777">
    <property type="entry name" value="CoA-dependent acyltransferases"/>
    <property type="match status" value="6"/>
</dbReference>
<dbReference type="InterPro" id="IPR009081">
    <property type="entry name" value="PP-bd_ACP"/>
</dbReference>
<dbReference type="InterPro" id="IPR001242">
    <property type="entry name" value="Condensation_dom"/>
</dbReference>
<dbReference type="Pfam" id="PF00668">
    <property type="entry name" value="Condensation"/>
    <property type="match status" value="3"/>
</dbReference>
<keyword evidence="6" id="KW-0045">Antibiotic biosynthesis</keyword>
<evidence type="ECO:0000256" key="7">
    <source>
        <dbReference type="SAM" id="MobiDB-lite"/>
    </source>
</evidence>
<dbReference type="Gene3D" id="3.30.559.10">
    <property type="entry name" value="Chloramphenicol acetyltransferase-like domain"/>
    <property type="match status" value="3"/>
</dbReference>
<dbReference type="CDD" id="cd19540">
    <property type="entry name" value="LCL_NRPS-like"/>
    <property type="match status" value="1"/>
</dbReference>
<dbReference type="GO" id="GO:0072330">
    <property type="term" value="P:monocarboxylic acid biosynthetic process"/>
    <property type="evidence" value="ECO:0007669"/>
    <property type="project" value="UniProtKB-ARBA"/>
</dbReference>
<dbReference type="Pfam" id="PF13193">
    <property type="entry name" value="AMP-binding_C"/>
    <property type="match status" value="2"/>
</dbReference>
<dbReference type="FunFam" id="2.30.38.10:FF:000001">
    <property type="entry name" value="Non-ribosomal peptide synthetase PvdI"/>
    <property type="match status" value="2"/>
</dbReference>
<dbReference type="CDD" id="cd12117">
    <property type="entry name" value="A_NRPS_Srf_like"/>
    <property type="match status" value="1"/>
</dbReference>
<dbReference type="GO" id="GO:0017000">
    <property type="term" value="P:antibiotic biosynthetic process"/>
    <property type="evidence" value="ECO:0007669"/>
    <property type="project" value="UniProtKB-KW"/>
</dbReference>
<dbReference type="InterPro" id="IPR010071">
    <property type="entry name" value="AA_adenyl_dom"/>
</dbReference>
<keyword evidence="3" id="KW-0596">Phosphopantetheine</keyword>
<dbReference type="NCBIfam" id="NF003417">
    <property type="entry name" value="PRK04813.1"/>
    <property type="match status" value="2"/>
</dbReference>
<accession>A4PHL4</accession>
<dbReference type="Pfam" id="PF00550">
    <property type="entry name" value="PP-binding"/>
    <property type="match status" value="2"/>
</dbReference>
<dbReference type="GO" id="GO:0005829">
    <property type="term" value="C:cytosol"/>
    <property type="evidence" value="ECO:0007669"/>
    <property type="project" value="TreeGrafter"/>
</dbReference>
<dbReference type="PROSITE" id="PS50075">
    <property type="entry name" value="CARRIER"/>
    <property type="match status" value="2"/>
</dbReference>
<gene>
    <name evidence="9" type="primary">visE</name>
</gene>
<sequence length="2671" mass="285171">MQFDLVDPSGRLRLPPARRAAAAGSTGGEEMSGAKVASMALTDAQLGVWFAQARDPHSTAFNTGEYVELTGPLDAGRFTAAVRAAVEATESLRLRFHTRADGEVRQRVVPADESAWELRHVDVSAEPDPEAAADDLIRRQLAAPMAVDGEGPLFDQVLFTLGPGRHRWFQQVHHLLLDGYGLRLVARRVADAYNGAGTPAEADDLAALVDAESAYRASRGHARDRAYWLTSWADRPEAPTLGTGPVARGDAPAAAEGGAVPLRRTVFLPAAVQEGLDALARTAQTGWQVAALAAVALYTRRLTGAGEAVLGLPVTNRRSSRARRTPAMLTNVPPLRVPARPDTDLTGLVTEVRDRVAEVLRHQGYPYAELRRELGLLAQDRPLHSIVANIMPFDHGLDFEGIEAQVHPVSTGPVEDLKFSVYERPGGAGLRIDVEADALRHREEEVAAHLARFTALLHSFATADPALPGGRLDVLAPGEHVQAAGEAFVPEPSTDEPSTDEPSAHEPSTPDRPTTLPALFEAQAARTPQAVAVVDGHRQLTYRELDARANRLAHLLTARGAGPERTVALALPRSADLVVALLAVVKTGAAYLPLDPDYPAERLASMLADAGPSVIVATAATRVVAPDRTALVLLDDEPQAGLPDTAPRTKHDPRHPAYVIYTSGSTGRPKGVVVTHHNVVRLFTAAQQHFGFGPSDVWTLFHSYAFDFSVWEIWGPLLHGGRLVVVPYSTSRSPGAFLDLLAEQRVTVLNQTPSAFYQLIEADRERPRPTALPALRHVVFGGEALDAPRLEGWYERHGHTASLSNMYGITETTVHVTHTALDGPDGAPGSVGAPLADLRAHVLDGALRPAPPGVTGELYVAGPGLARGYLGLPALTAERFVADPFAPAGDTGARMYRTGDLVRRRADGTLEYVGRADHQVKIRGFRIELGEIEAALAALPSVAHAAVTAREDTPGDRRLAAYAVPADGVPADPAAWRRELAAVLPAHQLPASFTPLDAIPLTVNGKLDRAALPAPGPAEAASWATQAAAAGPLEELLCRLFARILGVHEVGPRSDFFALGGHSVIANRLLSAARSELGVELTIEDLFARPTPAGLARLARGADTARPRLRPAGDPDGPAVLSPAQQRMWVIREVEGRAPTYNMPLALRLTGALDRGAMQAALGDLIGRHDTLRTICPAGPDGPLPRVLPLDDVPPWLTETEVAESDLAQALTSAAREPFDLDTQIPLRAHLFTLAPGEHVLLLVLHHIAGDGWSLRPLFGDLAAAYDARSKGTAPRPEPLPVTYRDFALWQRELLGDESEPASLGARQLDHWHHALAGLPDQLQLPYDRPRPPVARHRGGSVPLTIGPALHAQLDGLARTGGATVHMVLQAALAALLTRLGAGTDVPIGCPTAGRDEEALDGLVGFFVNPVVVRADTSGDPAFAELLTRVRTTALAAYTHQDVPFDRVVERLQPARSAARHPLFQVVLSYQESEARPRLAGLVVRREPVDFGVAKFDLTFNLVEHRDDAGAPDGIHGDLEFDLDLFDPATAQAVARRLLALLEAVAAGPELPISRFDLVDDAERAMLRRWNDTAAPVPDTGLAELFTAQARRTPDATALVAGDTELTYAQLDARAGALAARLTALGIGPECPVAVLQERSADLVVSLLAVLRAGGFYVPLNHRNPASRMSQIMTMAGARVLLTDRAAHERHRCHAWAGQAEVVVVDDPAPASAPAPAAVVPGHPDRLAYVMYTSGSTGTPKGVAITHRDVAVLAADRCWRTGNQQRVLLHSPYSFDTSQYELWVPLLSGGTVVVAPPGDLDTAALREALTRGRVTGMWLTSGLFNLLAEESPECFRGVREVWTGGDVVSPAAVTRVLAASPDTLVVDGYGPTETTTFSTHHFMRAPWTEETTVPIGSPLDNTTCHVLDQRLRPVPPGVTGELYIGGARLARGYLGRPDATAERFVADPSGTPGARMYRTGDLVRRRADGILEFLGRADHQVKVRGFRIELGEIESVIGRHPTVAQSAVLVREDRPGDKRVTAYVVPAAAAAADAGELRRHVAASLPDYMVPAAVVLLDRLPLTPNGKLDRRQLPVPEFAPAGDHRAPAGPREELLAGLFAGVLGLEQVGTHDSFFDLGGDSIMAIQLVGRARRSGLLLSPAQVFEHKTVAALAGVATAAADSGPAPGTAPADDRAWGEVPLTPVMHWLRERGGPVEAFSQSLLVRVPAGLGEQRLATALRALADQHDMLRAVLSSDPDSGWRLRIEPPGGGSAEAWARRVDTAGHTDDALRTLITTEAAAARSRLDPWSGVMGQAVWFDAGQNRSGRLLLTLHHLVVDGVSWRILLPDLEAAWQAATGDTAPRPAPAGTSFRSWARHLAAEAARPARRAELDLWTGRLAAPALPVTDRPLDPARDTSATARSLTLTLPAAATEPLLTTVPATFHAKVDDVLLTAFALAVADWRARRGLGDASAVLLDLEGHGREPGDSGADLSRTVGWFTSLYPVRLDVGPLDRRDALSGGPAAGQAVKRVKEQLRELPDGGLGHGLLRHLNAETAPLLAALPTPDIGFNYLGRFKEPEGPDAEWTVTPDAESLGEGTDPRLPMAHGVELNALTLDGPGGPRLTATWSWPQHLLDEGSVRDLGQGWFRALEALTAHAERPDAGGHTPSDFSLVSLNQAQIDRLEAMWKVAR</sequence>
<dbReference type="GO" id="GO:0008610">
    <property type="term" value="P:lipid biosynthetic process"/>
    <property type="evidence" value="ECO:0007669"/>
    <property type="project" value="UniProtKB-ARBA"/>
</dbReference>
<dbReference type="FunFam" id="1.10.1200.10:FF:000016">
    <property type="entry name" value="Non-ribosomal peptide synthase"/>
    <property type="match status" value="1"/>
</dbReference>
<dbReference type="EMBL" id="AB283030">
    <property type="protein sequence ID" value="BAF50711.1"/>
    <property type="molecule type" value="Genomic_DNA"/>
</dbReference>
<dbReference type="FunFam" id="1.10.1200.10:FF:000005">
    <property type="entry name" value="Nonribosomal peptide synthetase 1"/>
    <property type="match status" value="1"/>
</dbReference>
<dbReference type="Gene3D" id="3.30.559.30">
    <property type="entry name" value="Nonribosomal peptide synthetase, condensation domain"/>
    <property type="match status" value="3"/>
</dbReference>
<dbReference type="NCBIfam" id="TIGR01733">
    <property type="entry name" value="AA-adenyl-dom"/>
    <property type="match status" value="2"/>
</dbReference>
<dbReference type="InterPro" id="IPR036736">
    <property type="entry name" value="ACP-like_sf"/>
</dbReference>
<organism evidence="9">
    <name type="scientific">Streptomyces virginiae</name>
    <name type="common">Streptomyces cinnamonensis</name>
    <dbReference type="NCBI Taxonomy" id="1961"/>
    <lineage>
        <taxon>Bacteria</taxon>
        <taxon>Bacillati</taxon>
        <taxon>Actinomycetota</taxon>
        <taxon>Actinomycetes</taxon>
        <taxon>Kitasatosporales</taxon>
        <taxon>Streptomycetaceae</taxon>
        <taxon>Streptomyces</taxon>
    </lineage>
</organism>
<evidence type="ECO:0000256" key="4">
    <source>
        <dbReference type="ARBA" id="ARBA00022553"/>
    </source>
</evidence>
<dbReference type="PROSITE" id="PS00012">
    <property type="entry name" value="PHOSPHOPANTETHEINE"/>
    <property type="match status" value="2"/>
</dbReference>
<dbReference type="GO" id="GO:0044550">
    <property type="term" value="P:secondary metabolite biosynthetic process"/>
    <property type="evidence" value="ECO:0007669"/>
    <property type="project" value="UniProtKB-ARBA"/>
</dbReference>
<dbReference type="Gene3D" id="3.40.50.980">
    <property type="match status" value="2"/>
</dbReference>
<reference evidence="9" key="1">
    <citation type="journal article" date="2007" name="Gene">
        <title>Characterization of biosynthetic gene cluster for the production of virginiamycin M, a streptogramin type A antibiotic, in Streptomyces virginiae.</title>
        <authorList>
            <person name="Pulsawat N."/>
            <person name="Kitani S."/>
            <person name="Nihira T."/>
        </authorList>
    </citation>
    <scope>NUCLEOTIDE SEQUENCE</scope>
</reference>
<dbReference type="InterPro" id="IPR020806">
    <property type="entry name" value="PKS_PP-bd"/>
</dbReference>
<evidence type="ECO:0000313" key="9">
    <source>
        <dbReference type="EMBL" id="BAF50711.1"/>
    </source>
</evidence>
<dbReference type="FunFam" id="3.40.50.12780:FF:000012">
    <property type="entry name" value="Non-ribosomal peptide synthetase"/>
    <property type="match status" value="2"/>
</dbReference>
<dbReference type="FunFam" id="3.30.300.30:FF:000010">
    <property type="entry name" value="Enterobactin synthetase component F"/>
    <property type="match status" value="2"/>
</dbReference>
<feature type="domain" description="Carrier" evidence="8">
    <location>
        <begin position="1028"/>
        <end position="1103"/>
    </location>
</feature>
<dbReference type="SUPFAM" id="SSF47336">
    <property type="entry name" value="ACP-like"/>
    <property type="match status" value="2"/>
</dbReference>
<comment type="similarity">
    <text evidence="2">Belongs to the ATP-dependent AMP-binding enzyme family.</text>
</comment>
<dbReference type="PANTHER" id="PTHR45527">
    <property type="entry name" value="NONRIBOSOMAL PEPTIDE SYNTHETASE"/>
    <property type="match status" value="1"/>
</dbReference>
<dbReference type="NCBIfam" id="TIGR01720">
    <property type="entry name" value="NRPS-para261"/>
    <property type="match status" value="1"/>
</dbReference>
<dbReference type="GO" id="GO:0043041">
    <property type="term" value="P:amino acid activation for nonribosomal peptide biosynthetic process"/>
    <property type="evidence" value="ECO:0007669"/>
    <property type="project" value="TreeGrafter"/>
</dbReference>
<dbReference type="InterPro" id="IPR000873">
    <property type="entry name" value="AMP-dep_synth/lig_dom"/>
</dbReference>